<dbReference type="GO" id="GO:0055085">
    <property type="term" value="P:transmembrane transport"/>
    <property type="evidence" value="ECO:0007669"/>
    <property type="project" value="TreeGrafter"/>
</dbReference>
<comment type="similarity">
    <text evidence="2">Belongs to the autoinducer-2 exporter (AI-2E) (TC 2.A.86) family.</text>
</comment>
<dbReference type="AlphaFoldDB" id="A0A7Z7IB00"/>
<protein>
    <submittedName>
        <fullName evidence="7">Predicted PurR-regulated permease PerM</fullName>
    </submittedName>
</protein>
<evidence type="ECO:0000313" key="8">
    <source>
        <dbReference type="Proteomes" id="UP000219522"/>
    </source>
</evidence>
<organism evidence="7 8">
    <name type="scientific">Caballeronia arationis</name>
    <dbReference type="NCBI Taxonomy" id="1777142"/>
    <lineage>
        <taxon>Bacteria</taxon>
        <taxon>Pseudomonadati</taxon>
        <taxon>Pseudomonadota</taxon>
        <taxon>Betaproteobacteria</taxon>
        <taxon>Burkholderiales</taxon>
        <taxon>Burkholderiaceae</taxon>
        <taxon>Caballeronia</taxon>
    </lineage>
</organism>
<feature type="transmembrane region" description="Helical" evidence="6">
    <location>
        <begin position="199"/>
        <end position="221"/>
    </location>
</feature>
<feature type="transmembrane region" description="Helical" evidence="6">
    <location>
        <begin position="227"/>
        <end position="252"/>
    </location>
</feature>
<feature type="transmembrane region" description="Helical" evidence="6">
    <location>
        <begin position="302"/>
        <end position="328"/>
    </location>
</feature>
<evidence type="ECO:0000256" key="5">
    <source>
        <dbReference type="ARBA" id="ARBA00023136"/>
    </source>
</evidence>
<sequence>MNGGLLKVTCTVVVSTVIGWILYIGRPVLVPIAFGVIVTYVVYGIANLFQRIPYIGSKLSVGMRCSIAIALMVVAIFVSIDLLISDRDRLLALAPRYQATLLALVGKIAAVLQAQTEPTWESIRRDILDKVNIQSIVTATLASLSGLIVTVCVVALYTAFLLVEHGRFRRRLARIADNPAAMHVVAVVNEINAKIGMYLALKALLGVIVGLLSWVCMRMVGLELAELWAILIAILNFVPYIGSAVSVALPTLIAALQFGQWDEVLLVFALLSVLNFVVGNLVDPYLMGESLNLSPFVILVSVAVWSSIWGVAGAFLAVPITVGLVIGFSSFESTRPISILLTNKD</sequence>
<reference evidence="7 8" key="1">
    <citation type="submission" date="2017-09" db="EMBL/GenBank/DDBJ databases">
        <authorList>
            <person name="Varghese N."/>
            <person name="Submissions S."/>
        </authorList>
    </citation>
    <scope>NUCLEOTIDE SEQUENCE [LARGE SCALE GENOMIC DNA]</scope>
    <source>
        <strain evidence="7 8">OK806</strain>
    </source>
</reference>
<keyword evidence="8" id="KW-1185">Reference proteome</keyword>
<keyword evidence="4 6" id="KW-1133">Transmembrane helix</keyword>
<gene>
    <name evidence="7" type="ORF">SAMN05446927_5710</name>
</gene>
<evidence type="ECO:0000256" key="4">
    <source>
        <dbReference type="ARBA" id="ARBA00022989"/>
    </source>
</evidence>
<comment type="subcellular location">
    <subcellularLocation>
        <location evidence="1">Membrane</location>
        <topology evidence="1">Multi-pass membrane protein</topology>
    </subcellularLocation>
</comment>
<dbReference type="InterPro" id="IPR002549">
    <property type="entry name" value="AI-2E-like"/>
</dbReference>
<dbReference type="GO" id="GO:0016020">
    <property type="term" value="C:membrane"/>
    <property type="evidence" value="ECO:0007669"/>
    <property type="project" value="UniProtKB-SubCell"/>
</dbReference>
<feature type="transmembrane region" description="Helical" evidence="6">
    <location>
        <begin position="264"/>
        <end position="282"/>
    </location>
</feature>
<evidence type="ECO:0000256" key="2">
    <source>
        <dbReference type="ARBA" id="ARBA00009773"/>
    </source>
</evidence>
<feature type="transmembrane region" description="Helical" evidence="6">
    <location>
        <begin position="61"/>
        <end position="84"/>
    </location>
</feature>
<dbReference type="PANTHER" id="PTHR21716">
    <property type="entry name" value="TRANSMEMBRANE PROTEIN"/>
    <property type="match status" value="1"/>
</dbReference>
<keyword evidence="5 6" id="KW-0472">Membrane</keyword>
<comment type="caution">
    <text evidence="7">The sequence shown here is derived from an EMBL/GenBank/DDBJ whole genome shotgun (WGS) entry which is preliminary data.</text>
</comment>
<accession>A0A7Z7IB00</accession>
<dbReference type="PANTHER" id="PTHR21716:SF64">
    <property type="entry name" value="AI-2 TRANSPORT PROTEIN TQSA"/>
    <property type="match status" value="1"/>
</dbReference>
<name>A0A7Z7IB00_9BURK</name>
<evidence type="ECO:0000256" key="3">
    <source>
        <dbReference type="ARBA" id="ARBA00022692"/>
    </source>
</evidence>
<evidence type="ECO:0000256" key="6">
    <source>
        <dbReference type="SAM" id="Phobius"/>
    </source>
</evidence>
<evidence type="ECO:0000256" key="1">
    <source>
        <dbReference type="ARBA" id="ARBA00004141"/>
    </source>
</evidence>
<feature type="transmembrane region" description="Helical" evidence="6">
    <location>
        <begin position="136"/>
        <end position="163"/>
    </location>
</feature>
<keyword evidence="3 6" id="KW-0812">Transmembrane</keyword>
<dbReference type="Pfam" id="PF01594">
    <property type="entry name" value="AI-2E_transport"/>
    <property type="match status" value="1"/>
</dbReference>
<feature type="transmembrane region" description="Helical" evidence="6">
    <location>
        <begin position="5"/>
        <end position="23"/>
    </location>
</feature>
<proteinExistence type="inferred from homology"/>
<dbReference type="RefSeq" id="WP_097190447.1">
    <property type="nucleotide sequence ID" value="NZ_OCSU01000002.1"/>
</dbReference>
<dbReference type="Proteomes" id="UP000219522">
    <property type="component" value="Unassembled WGS sequence"/>
</dbReference>
<feature type="transmembrane region" description="Helical" evidence="6">
    <location>
        <begin position="29"/>
        <end position="49"/>
    </location>
</feature>
<dbReference type="EMBL" id="OCSU01000002">
    <property type="protein sequence ID" value="SOE82383.1"/>
    <property type="molecule type" value="Genomic_DNA"/>
</dbReference>
<evidence type="ECO:0000313" key="7">
    <source>
        <dbReference type="EMBL" id="SOE82383.1"/>
    </source>
</evidence>